<evidence type="ECO:0008006" key="4">
    <source>
        <dbReference type="Google" id="ProtNLM"/>
    </source>
</evidence>
<sequence length="257" mass="29170">MKDQPATVDYTLWKLMAWTGPVFFIGFFFFWGVVADNLPPMAASASPQDMWQHYKDLRLPITLGMSVCMVLASCYMSFGAAVSRVMKRIEGADGWLSNLELMGATITYCPIVVACGIWLCCAIQIDQLTPEMVQFCYRLGWMIIDLAYMVTSWQILAVSIVFLRDRREKKLVPAWVCWWGFVTVASFFPVSLIPFFTSGPFAFHGLFNFWIAFFTWYIWIVAMSLFIIRAVGRLQIEEQGAAQPSVAQDASRLAGVH</sequence>
<evidence type="ECO:0000313" key="2">
    <source>
        <dbReference type="EMBL" id="SEP86969.1"/>
    </source>
</evidence>
<feature type="transmembrane region" description="Helical" evidence="1">
    <location>
        <begin position="12"/>
        <end position="34"/>
    </location>
</feature>
<keyword evidence="1" id="KW-0472">Membrane</keyword>
<dbReference type="EMBL" id="FOFS01000002">
    <property type="protein sequence ID" value="SEP86969.1"/>
    <property type="molecule type" value="Genomic_DNA"/>
</dbReference>
<organism evidence="2 3">
    <name type="scientific">Solimonas aquatica</name>
    <dbReference type="NCBI Taxonomy" id="489703"/>
    <lineage>
        <taxon>Bacteria</taxon>
        <taxon>Pseudomonadati</taxon>
        <taxon>Pseudomonadota</taxon>
        <taxon>Gammaproteobacteria</taxon>
        <taxon>Nevskiales</taxon>
        <taxon>Nevskiaceae</taxon>
        <taxon>Solimonas</taxon>
    </lineage>
</organism>
<feature type="transmembrane region" description="Helical" evidence="1">
    <location>
        <begin position="99"/>
        <end position="119"/>
    </location>
</feature>
<dbReference type="OrthoDB" id="7066463at2"/>
<keyword evidence="3" id="KW-1185">Reference proteome</keyword>
<dbReference type="AlphaFoldDB" id="A0A1H9BDM1"/>
<proteinExistence type="predicted"/>
<evidence type="ECO:0000256" key="1">
    <source>
        <dbReference type="SAM" id="Phobius"/>
    </source>
</evidence>
<name>A0A1H9BDM1_9GAMM</name>
<evidence type="ECO:0000313" key="3">
    <source>
        <dbReference type="Proteomes" id="UP000199233"/>
    </source>
</evidence>
<dbReference type="Proteomes" id="UP000199233">
    <property type="component" value="Unassembled WGS sequence"/>
</dbReference>
<feature type="transmembrane region" description="Helical" evidence="1">
    <location>
        <begin position="175"/>
        <end position="197"/>
    </location>
</feature>
<feature type="transmembrane region" description="Helical" evidence="1">
    <location>
        <begin position="209"/>
        <end position="228"/>
    </location>
</feature>
<feature type="transmembrane region" description="Helical" evidence="1">
    <location>
        <begin position="139"/>
        <end position="163"/>
    </location>
</feature>
<dbReference type="STRING" id="489703.SAMN04488038_10249"/>
<reference evidence="2 3" key="1">
    <citation type="submission" date="2016-10" db="EMBL/GenBank/DDBJ databases">
        <authorList>
            <person name="de Groot N.N."/>
        </authorList>
    </citation>
    <scope>NUCLEOTIDE SEQUENCE [LARGE SCALE GENOMIC DNA]</scope>
    <source>
        <strain evidence="2 3">DSM 25927</strain>
    </source>
</reference>
<keyword evidence="1" id="KW-0812">Transmembrane</keyword>
<keyword evidence="1" id="KW-1133">Transmembrane helix</keyword>
<gene>
    <name evidence="2" type="ORF">SAMN04488038_10249</name>
</gene>
<protein>
    <recommendedName>
        <fullName evidence="4">Frag1/DRAM/Sfk1 family protein</fullName>
    </recommendedName>
</protein>
<feature type="transmembrane region" description="Helical" evidence="1">
    <location>
        <begin position="57"/>
        <end position="78"/>
    </location>
</feature>
<accession>A0A1H9BDM1</accession>
<dbReference type="RefSeq" id="WP_093281800.1">
    <property type="nucleotide sequence ID" value="NZ_FOFS01000002.1"/>
</dbReference>